<evidence type="ECO:0000256" key="5">
    <source>
        <dbReference type="ARBA" id="ARBA00023136"/>
    </source>
</evidence>
<keyword evidence="11" id="KW-1185">Reference proteome</keyword>
<keyword evidence="3" id="KW-0309">Germination</keyword>
<reference evidence="11" key="1">
    <citation type="submission" date="2016-05" db="EMBL/GenBank/DDBJ databases">
        <title>Paenibacillus oryzae. sp. nov., isolated from the rice root.</title>
        <authorList>
            <person name="Zhang J."/>
            <person name="Zhang X."/>
        </authorList>
    </citation>
    <scope>NUCLEOTIDE SEQUENCE [LARGE SCALE GENOMIC DNA]</scope>
    <source>
        <strain evidence="11">KCTC13222</strain>
    </source>
</reference>
<comment type="similarity">
    <text evidence="2">Belongs to the GerABKC lipoprotein family.</text>
</comment>
<evidence type="ECO:0000256" key="3">
    <source>
        <dbReference type="ARBA" id="ARBA00022544"/>
    </source>
</evidence>
<name>A0A1C1A5Y1_9BACL</name>
<evidence type="ECO:0000256" key="1">
    <source>
        <dbReference type="ARBA" id="ARBA00004635"/>
    </source>
</evidence>
<keyword evidence="6" id="KW-0564">Palmitate</keyword>
<dbReference type="GO" id="GO:0009847">
    <property type="term" value="P:spore germination"/>
    <property type="evidence" value="ECO:0007669"/>
    <property type="project" value="InterPro"/>
</dbReference>
<proteinExistence type="inferred from homology"/>
<dbReference type="EMBL" id="LYPC01000012">
    <property type="protein sequence ID" value="OCT15964.1"/>
    <property type="molecule type" value="Genomic_DNA"/>
</dbReference>
<dbReference type="GO" id="GO:0016020">
    <property type="term" value="C:membrane"/>
    <property type="evidence" value="ECO:0007669"/>
    <property type="project" value="UniProtKB-SubCell"/>
</dbReference>
<dbReference type="Pfam" id="PF25198">
    <property type="entry name" value="Spore_GerAC_N"/>
    <property type="match status" value="1"/>
</dbReference>
<gene>
    <name evidence="10" type="ORF">A8709_10105</name>
</gene>
<keyword evidence="5" id="KW-0472">Membrane</keyword>
<dbReference type="Gene3D" id="3.30.300.210">
    <property type="entry name" value="Nutrient germinant receptor protein C, domain 3"/>
    <property type="match status" value="1"/>
</dbReference>
<dbReference type="PANTHER" id="PTHR35789:SF1">
    <property type="entry name" value="SPORE GERMINATION PROTEIN B3"/>
    <property type="match status" value="1"/>
</dbReference>
<accession>A0A1C1A5Y1</accession>
<evidence type="ECO:0000256" key="7">
    <source>
        <dbReference type="ARBA" id="ARBA00023288"/>
    </source>
</evidence>
<evidence type="ECO:0000256" key="4">
    <source>
        <dbReference type="ARBA" id="ARBA00022729"/>
    </source>
</evidence>
<dbReference type="InterPro" id="IPR038501">
    <property type="entry name" value="Spore_GerAC_C_sf"/>
</dbReference>
<dbReference type="OrthoDB" id="9816067at2"/>
<protein>
    <submittedName>
        <fullName evidence="10">Uncharacterized protein</fullName>
    </submittedName>
</protein>
<dbReference type="RefSeq" id="WP_065851467.1">
    <property type="nucleotide sequence ID" value="NZ_LYPC01000012.1"/>
</dbReference>
<evidence type="ECO:0000259" key="9">
    <source>
        <dbReference type="Pfam" id="PF25198"/>
    </source>
</evidence>
<dbReference type="InterPro" id="IPR008844">
    <property type="entry name" value="Spore_GerAC-like"/>
</dbReference>
<organism evidence="10 11">
    <name type="scientific">Paenibacillus pectinilyticus</name>
    <dbReference type="NCBI Taxonomy" id="512399"/>
    <lineage>
        <taxon>Bacteria</taxon>
        <taxon>Bacillati</taxon>
        <taxon>Bacillota</taxon>
        <taxon>Bacilli</taxon>
        <taxon>Bacillales</taxon>
        <taxon>Paenibacillaceae</taxon>
        <taxon>Paenibacillus</taxon>
    </lineage>
</organism>
<feature type="domain" description="Spore germination protein N-terminal" evidence="9">
    <location>
        <begin position="22"/>
        <end position="194"/>
    </location>
</feature>
<evidence type="ECO:0000256" key="2">
    <source>
        <dbReference type="ARBA" id="ARBA00007886"/>
    </source>
</evidence>
<dbReference type="PROSITE" id="PS51257">
    <property type="entry name" value="PROKAR_LIPOPROTEIN"/>
    <property type="match status" value="1"/>
</dbReference>
<dbReference type="InterPro" id="IPR057336">
    <property type="entry name" value="GerAC_N"/>
</dbReference>
<dbReference type="Pfam" id="PF05504">
    <property type="entry name" value="Spore_GerAC"/>
    <property type="match status" value="1"/>
</dbReference>
<keyword evidence="7" id="KW-0449">Lipoprotein</keyword>
<comment type="subcellular location">
    <subcellularLocation>
        <location evidence="1">Membrane</location>
        <topology evidence="1">Lipid-anchor</topology>
    </subcellularLocation>
</comment>
<sequence length="387" mass="43497">MKAKLLLTTCVLSLVTLTGCWDRKEINDIAILQLTAFDQMPETGKYRGYVQIAIPKSIGAGQLTTSGGTQQKTYMPLMDYGDNIASMTLRMERKLSRDELPSHRRIFIVGDYLARHDLSSLLDMISRDPKNRLRTYIVIARDTDAKSLVETEYPLEATKEEALREIIVRKMRAPSMLRDFYVSSAAAGIEPVAAAFSKSEDGKIQMDSLALFKKTSLVGYVSDMQAVALITLLGKKPFGNVNVTIPGQTNHLSVRVTKIHIARQVRIVNEQPQFTLAIKASGNIVDNRTALDTSDPAIMEKLNVSFQEQITEVFQKLFHTLQKTYQTDSAGLGQTVYRKYPKVWKQIEKKWPTLYPDVDIQMNVSANIDDMGVQGAPYYLEEDEVSD</sequence>
<evidence type="ECO:0000313" key="10">
    <source>
        <dbReference type="EMBL" id="OCT15964.1"/>
    </source>
</evidence>
<dbReference type="Proteomes" id="UP000093309">
    <property type="component" value="Unassembled WGS sequence"/>
</dbReference>
<dbReference type="InterPro" id="IPR046953">
    <property type="entry name" value="Spore_GerAC-like_C"/>
</dbReference>
<dbReference type="STRING" id="512399.A8709_10105"/>
<keyword evidence="4" id="KW-0732">Signal</keyword>
<evidence type="ECO:0000259" key="8">
    <source>
        <dbReference type="Pfam" id="PF05504"/>
    </source>
</evidence>
<comment type="caution">
    <text evidence="10">The sequence shown here is derived from an EMBL/GenBank/DDBJ whole genome shotgun (WGS) entry which is preliminary data.</text>
</comment>
<dbReference type="NCBIfam" id="TIGR02887">
    <property type="entry name" value="spore_ger_x_C"/>
    <property type="match status" value="1"/>
</dbReference>
<dbReference type="AlphaFoldDB" id="A0A1C1A5Y1"/>
<evidence type="ECO:0000256" key="6">
    <source>
        <dbReference type="ARBA" id="ARBA00023139"/>
    </source>
</evidence>
<dbReference type="PANTHER" id="PTHR35789">
    <property type="entry name" value="SPORE GERMINATION PROTEIN B3"/>
    <property type="match status" value="1"/>
</dbReference>
<feature type="domain" description="Spore germination GerAC-like C-terminal" evidence="8">
    <location>
        <begin position="209"/>
        <end position="372"/>
    </location>
</feature>
<evidence type="ECO:0000313" key="11">
    <source>
        <dbReference type="Proteomes" id="UP000093309"/>
    </source>
</evidence>